<organism evidence="2 3">
    <name type="scientific">Mycolicibacterium smegmatis (strain ATCC 700084 / mc(2)155)</name>
    <name type="common">Mycobacterium smegmatis</name>
    <dbReference type="NCBI Taxonomy" id="246196"/>
    <lineage>
        <taxon>Bacteria</taxon>
        <taxon>Bacillati</taxon>
        <taxon>Actinomycetota</taxon>
        <taxon>Actinomycetes</taxon>
        <taxon>Mycobacteriales</taxon>
        <taxon>Mycobacteriaceae</taxon>
        <taxon>Mycolicibacterium</taxon>
    </lineage>
</organism>
<sequence>MGWYYPANTVVKPGLSCGRPGYFQGIGRLSRTMRTYRSAHGVVHGIRLLAGTDGVAAGDRGALRRRVRRGGAAVPGTAGRARPVADPAVSGA</sequence>
<feature type="compositionally biased region" description="Low complexity" evidence="1">
    <location>
        <begin position="70"/>
        <end position="82"/>
    </location>
</feature>
<protein>
    <submittedName>
        <fullName evidence="2">Uncharacterized protein</fullName>
    </submittedName>
</protein>
<dbReference type="STRING" id="246196.MSMEG_1759"/>
<dbReference type="EMBL" id="CP000480">
    <property type="protein sequence ID" value="ABK70206.1"/>
    <property type="molecule type" value="Genomic_DNA"/>
</dbReference>
<dbReference type="AlphaFoldDB" id="A0QT93"/>
<evidence type="ECO:0000313" key="2">
    <source>
        <dbReference type="EMBL" id="ABK70206.1"/>
    </source>
</evidence>
<dbReference type="Proteomes" id="UP000000757">
    <property type="component" value="Chromosome"/>
</dbReference>
<proteinExistence type="predicted"/>
<dbReference type="KEGG" id="msm:MSMEG_1759"/>
<name>A0QT93_MYCS2</name>
<evidence type="ECO:0000313" key="3">
    <source>
        <dbReference type="Proteomes" id="UP000000757"/>
    </source>
</evidence>
<feature type="region of interest" description="Disordered" evidence="1">
    <location>
        <begin position="69"/>
        <end position="92"/>
    </location>
</feature>
<reference evidence="2 3" key="1">
    <citation type="submission" date="2006-10" db="EMBL/GenBank/DDBJ databases">
        <authorList>
            <person name="Fleischmann R.D."/>
            <person name="Dodson R.J."/>
            <person name="Haft D.H."/>
            <person name="Merkel J.S."/>
            <person name="Nelson W.C."/>
            <person name="Fraser C.M."/>
        </authorList>
    </citation>
    <scope>NUCLEOTIDE SEQUENCE [LARGE SCALE GENOMIC DNA]</scope>
    <source>
        <strain evidence="3">ATCC 700084 / mc(2)155</strain>
    </source>
</reference>
<dbReference type="OrthoDB" id="10003666at2"/>
<gene>
    <name evidence="2" type="ordered locus">MSMEG_1759</name>
</gene>
<accession>A0QT93</accession>
<keyword evidence="3" id="KW-1185">Reference proteome</keyword>
<evidence type="ECO:0000256" key="1">
    <source>
        <dbReference type="SAM" id="MobiDB-lite"/>
    </source>
</evidence>